<dbReference type="Proteomes" id="UP000000689">
    <property type="component" value="Chromosome 10"/>
</dbReference>
<dbReference type="Gene3D" id="6.10.250.3390">
    <property type="match status" value="1"/>
</dbReference>
<dbReference type="AlphaFoldDB" id="G0WGQ4"/>
<dbReference type="RefSeq" id="XP_003672225.1">
    <property type="nucleotide sequence ID" value="XM_003672177.1"/>
</dbReference>
<feature type="compositionally biased region" description="Low complexity" evidence="1">
    <location>
        <begin position="110"/>
        <end position="135"/>
    </location>
</feature>
<dbReference type="OMA" id="TPIVIHE"/>
<proteinExistence type="predicted"/>
<feature type="compositionally biased region" description="Acidic residues" evidence="1">
    <location>
        <begin position="144"/>
        <end position="164"/>
    </location>
</feature>
<dbReference type="InterPro" id="IPR013239">
    <property type="entry name" value="RNA_polI_Rpa14"/>
</dbReference>
<evidence type="ECO:0000313" key="2">
    <source>
        <dbReference type="EMBL" id="CCD26982.1"/>
    </source>
</evidence>
<dbReference type="STRING" id="1071378.G0WGQ4"/>
<dbReference type="GeneID" id="11494162"/>
<evidence type="ECO:0000313" key="3">
    <source>
        <dbReference type="Proteomes" id="UP000000689"/>
    </source>
</evidence>
<dbReference type="GO" id="GO:0005736">
    <property type="term" value="C:RNA polymerase I complex"/>
    <property type="evidence" value="ECO:0007669"/>
    <property type="project" value="EnsemblFungi"/>
</dbReference>
<evidence type="ECO:0000256" key="1">
    <source>
        <dbReference type="SAM" id="MobiDB-lite"/>
    </source>
</evidence>
<keyword evidence="3" id="KW-1185">Reference proteome</keyword>
<dbReference type="EMBL" id="HE580276">
    <property type="protein sequence ID" value="CCD26982.1"/>
    <property type="molecule type" value="Genomic_DNA"/>
</dbReference>
<reference evidence="2 3" key="1">
    <citation type="journal article" date="2011" name="Proc. Natl. Acad. Sci. U.S.A.">
        <title>Evolutionary erosion of yeast sex chromosomes by mating-type switching accidents.</title>
        <authorList>
            <person name="Gordon J.L."/>
            <person name="Armisen D."/>
            <person name="Proux-Wera E."/>
            <person name="Oheigeartaigh S.S."/>
            <person name="Byrne K.P."/>
            <person name="Wolfe K.H."/>
        </authorList>
    </citation>
    <scope>NUCLEOTIDE SEQUENCE [LARGE SCALE GENOMIC DNA]</scope>
    <source>
        <strain evidence="3">ATCC 10597 / BCRC 20456 / CBS 421 / NBRC 0211 / NRRL Y-12639</strain>
    </source>
</reference>
<protein>
    <recommendedName>
        <fullName evidence="4">DNA-directed RNA polymerase I subunit RPA14</fullName>
    </recommendedName>
</protein>
<dbReference type="HOGENOM" id="CLU_132185_0_0_1"/>
<dbReference type="Pfam" id="PF08203">
    <property type="entry name" value="RNA_polI_A14"/>
    <property type="match status" value="1"/>
</dbReference>
<feature type="region of interest" description="Disordered" evidence="1">
    <location>
        <begin position="95"/>
        <end position="164"/>
    </location>
</feature>
<dbReference type="eggNOG" id="ENOG502S8XT">
    <property type="taxonomic scope" value="Eukaryota"/>
</dbReference>
<evidence type="ECO:0008006" key="4">
    <source>
        <dbReference type="Google" id="ProtNLM"/>
    </source>
</evidence>
<dbReference type="OrthoDB" id="4093689at2759"/>
<dbReference type="KEGG" id="ndi:NDAI_0J00900"/>
<dbReference type="GO" id="GO:0006362">
    <property type="term" value="P:transcription elongation by RNA polymerase I"/>
    <property type="evidence" value="ECO:0007669"/>
    <property type="project" value="EnsemblFungi"/>
</dbReference>
<accession>G0WGQ4</accession>
<gene>
    <name evidence="2" type="primary">NDAI0J00900</name>
    <name evidence="2" type="ordered locus">NDAI_0J00900</name>
</gene>
<sequence length="164" mass="17794">MFKGNRRGNFNTATPLNTPIVIHTTDQPKHVSKEEVLSFLNNFITEKESLIQNNALPLGDAAVTTTSTDGIASGDAMISIDTTLSSSLSQLKRLQRDFKGLPPSNLIENTTTPSLQEESTTTTTTKHTSVTKSATGGTKKTFGDDDEESDKVDDEESDKVDDEE</sequence>
<dbReference type="GO" id="GO:0006363">
    <property type="term" value="P:termination of RNA polymerase I transcription"/>
    <property type="evidence" value="ECO:0007669"/>
    <property type="project" value="EnsemblFungi"/>
</dbReference>
<organism evidence="2 3">
    <name type="scientific">Naumovozyma dairenensis (strain ATCC 10597 / BCRC 20456 / CBS 421 / NBRC 0211 / NRRL Y-12639)</name>
    <name type="common">Saccharomyces dairenensis</name>
    <dbReference type="NCBI Taxonomy" id="1071378"/>
    <lineage>
        <taxon>Eukaryota</taxon>
        <taxon>Fungi</taxon>
        <taxon>Dikarya</taxon>
        <taxon>Ascomycota</taxon>
        <taxon>Saccharomycotina</taxon>
        <taxon>Saccharomycetes</taxon>
        <taxon>Saccharomycetales</taxon>
        <taxon>Saccharomycetaceae</taxon>
        <taxon>Naumovozyma</taxon>
    </lineage>
</organism>
<dbReference type="GO" id="GO:0003899">
    <property type="term" value="F:DNA-directed RNA polymerase activity"/>
    <property type="evidence" value="ECO:0007669"/>
    <property type="project" value="EnsemblFungi"/>
</dbReference>
<dbReference type="GO" id="GO:0006361">
    <property type="term" value="P:transcription initiation at RNA polymerase I promoter"/>
    <property type="evidence" value="ECO:0007669"/>
    <property type="project" value="EnsemblFungi"/>
</dbReference>
<name>G0WGQ4_NAUDC</name>